<reference evidence="1 2" key="1">
    <citation type="submission" date="2014-06" db="EMBL/GenBank/DDBJ databases">
        <title>Whole Genome Sequences of Three Symbiotic Endozoicomonas Bacteria.</title>
        <authorList>
            <person name="Neave M.J."/>
            <person name="Apprill A."/>
            <person name="Voolstra C.R."/>
        </authorList>
    </citation>
    <scope>NUCLEOTIDE SEQUENCE [LARGE SCALE GENOMIC DNA]</scope>
    <source>
        <strain evidence="1 2">DSM 22380</strain>
    </source>
</reference>
<sequence>MCAVTIGLSSFSVAFENANCGSADDWPSHHLCCSQPGASENSIWAAAPGSGWHCTYQQRSNCGASTHLWDNDGKYVTSDTMYTYCWARGQSYPVFDGKPVPPPEKLDDETGHATRLIEVQG</sequence>
<protein>
    <submittedName>
        <fullName evidence="1">Uncharacterized protein</fullName>
    </submittedName>
</protein>
<organism evidence="1 2">
    <name type="scientific">Endozoicomonas elysicola</name>
    <dbReference type="NCBI Taxonomy" id="305900"/>
    <lineage>
        <taxon>Bacteria</taxon>
        <taxon>Pseudomonadati</taxon>
        <taxon>Pseudomonadota</taxon>
        <taxon>Gammaproteobacteria</taxon>
        <taxon>Oceanospirillales</taxon>
        <taxon>Endozoicomonadaceae</taxon>
        <taxon>Endozoicomonas</taxon>
    </lineage>
</organism>
<gene>
    <name evidence="1" type="ORF">GV64_12120</name>
</gene>
<dbReference type="STRING" id="305900.GV64_12120"/>
<evidence type="ECO:0000313" key="1">
    <source>
        <dbReference type="EMBL" id="KEI71389.1"/>
    </source>
</evidence>
<accession>A0A081KB63</accession>
<name>A0A081KB63_9GAMM</name>
<comment type="caution">
    <text evidence="1">The sequence shown here is derived from an EMBL/GenBank/DDBJ whole genome shotgun (WGS) entry which is preliminary data.</text>
</comment>
<keyword evidence="2" id="KW-1185">Reference proteome</keyword>
<dbReference type="Proteomes" id="UP000027997">
    <property type="component" value="Unassembled WGS sequence"/>
</dbReference>
<proteinExistence type="predicted"/>
<dbReference type="EMBL" id="JOJP01000001">
    <property type="protein sequence ID" value="KEI71389.1"/>
    <property type="molecule type" value="Genomic_DNA"/>
</dbReference>
<evidence type="ECO:0000313" key="2">
    <source>
        <dbReference type="Proteomes" id="UP000027997"/>
    </source>
</evidence>
<dbReference type="AlphaFoldDB" id="A0A081KB63"/>